<proteinExistence type="predicted"/>
<keyword evidence="1" id="KW-0378">Hydrolase</keyword>
<dbReference type="EMBL" id="FPBO01000030">
    <property type="protein sequence ID" value="SFV09668.1"/>
    <property type="molecule type" value="Genomic_DNA"/>
</dbReference>
<dbReference type="PANTHER" id="PTHR43540">
    <property type="entry name" value="PEROXYUREIDOACRYLATE/UREIDOACRYLATE AMIDOHYDROLASE-RELATED"/>
    <property type="match status" value="1"/>
</dbReference>
<evidence type="ECO:0000313" key="4">
    <source>
        <dbReference type="Proteomes" id="UP000199391"/>
    </source>
</evidence>
<keyword evidence="4" id="KW-1185">Reference proteome</keyword>
<dbReference type="AlphaFoldDB" id="A0A1I7LJ45"/>
<dbReference type="PANTHER" id="PTHR43540:SF1">
    <property type="entry name" value="ISOCHORISMATASE HYDROLASE"/>
    <property type="match status" value="1"/>
</dbReference>
<dbReference type="RefSeq" id="WP_218164930.1">
    <property type="nucleotide sequence ID" value="NZ_FPBO01000030.1"/>
</dbReference>
<evidence type="ECO:0000256" key="1">
    <source>
        <dbReference type="ARBA" id="ARBA00022801"/>
    </source>
</evidence>
<dbReference type="Pfam" id="PF00857">
    <property type="entry name" value="Isochorismatase"/>
    <property type="match status" value="1"/>
</dbReference>
<dbReference type="InterPro" id="IPR000868">
    <property type="entry name" value="Isochorismatase-like_dom"/>
</dbReference>
<dbReference type="CDD" id="cd01014">
    <property type="entry name" value="nicotinamidase_related"/>
    <property type="match status" value="1"/>
</dbReference>
<accession>A0A1I7LJ45</accession>
<reference evidence="4" key="1">
    <citation type="submission" date="2016-10" db="EMBL/GenBank/DDBJ databases">
        <authorList>
            <person name="Varghese N."/>
            <person name="Submissions S."/>
        </authorList>
    </citation>
    <scope>NUCLEOTIDE SEQUENCE [LARGE SCALE GENOMIC DNA]</scope>
    <source>
        <strain evidence="4">CGMCC 1.11014</strain>
    </source>
</reference>
<evidence type="ECO:0000259" key="2">
    <source>
        <dbReference type="Pfam" id="PF00857"/>
    </source>
</evidence>
<organism evidence="3 4">
    <name type="scientific">Pseudoduganella namucuonensis</name>
    <dbReference type="NCBI Taxonomy" id="1035707"/>
    <lineage>
        <taxon>Bacteria</taxon>
        <taxon>Pseudomonadati</taxon>
        <taxon>Pseudomonadota</taxon>
        <taxon>Betaproteobacteria</taxon>
        <taxon>Burkholderiales</taxon>
        <taxon>Oxalobacteraceae</taxon>
        <taxon>Telluria group</taxon>
        <taxon>Pseudoduganella</taxon>
    </lineage>
</organism>
<name>A0A1I7LJ45_9BURK</name>
<feature type="domain" description="Isochorismatase-like" evidence="2">
    <location>
        <begin position="5"/>
        <end position="176"/>
    </location>
</feature>
<dbReference type="Gene3D" id="3.40.50.850">
    <property type="entry name" value="Isochorismatase-like"/>
    <property type="match status" value="1"/>
</dbReference>
<sequence length="187" mass="20256">MDKAVLIVVDVQQAFNDPRWGQRNNPMAEENIAALLAAWRKAGQPLIHVHHRSRDSKGLFHSDAPGAKVKPEAVPLPGETVIYKQVNSSFIGTDLEQRLRAMGAPTVVVCGITTDHCVSTTARMAGNLDFTTLIISDATATFERTGPDGRHYSAELMHDTALASVNGEFAEVVDTATVLARLKPRAD</sequence>
<gene>
    <name evidence="3" type="ORF">SAMN05216552_103059</name>
</gene>
<dbReference type="InterPro" id="IPR050272">
    <property type="entry name" value="Isochorismatase-like_hydrls"/>
</dbReference>
<dbReference type="Proteomes" id="UP000199391">
    <property type="component" value="Unassembled WGS sequence"/>
</dbReference>
<dbReference type="STRING" id="1035707.SAMN05216552_103059"/>
<dbReference type="GO" id="GO:0016787">
    <property type="term" value="F:hydrolase activity"/>
    <property type="evidence" value="ECO:0007669"/>
    <property type="project" value="UniProtKB-KW"/>
</dbReference>
<evidence type="ECO:0000313" key="3">
    <source>
        <dbReference type="EMBL" id="SFV09668.1"/>
    </source>
</evidence>
<protein>
    <submittedName>
        <fullName evidence="3">Nicotinamidase-related amidase</fullName>
    </submittedName>
</protein>
<dbReference type="InterPro" id="IPR036380">
    <property type="entry name" value="Isochorismatase-like_sf"/>
</dbReference>
<dbReference type="SUPFAM" id="SSF52499">
    <property type="entry name" value="Isochorismatase-like hydrolases"/>
    <property type="match status" value="1"/>
</dbReference>